<keyword evidence="2" id="KW-1185">Reference proteome</keyword>
<reference evidence="1 2" key="1">
    <citation type="submission" date="2017-01" db="EMBL/GenBank/DDBJ databases">
        <title>Genome Analysis of Deinococcus marmoris KOPRI26562.</title>
        <authorList>
            <person name="Kim J.H."/>
            <person name="Oh H.-M."/>
        </authorList>
    </citation>
    <scope>NUCLEOTIDE SEQUENCE [LARGE SCALE GENOMIC DNA]</scope>
    <source>
        <strain evidence="1 2">KOPRI26562</strain>
    </source>
</reference>
<proteinExistence type="predicted"/>
<dbReference type="EMBL" id="MSTI01000141">
    <property type="protein sequence ID" value="OLV16462.1"/>
    <property type="molecule type" value="Genomic_DNA"/>
</dbReference>
<name>A0A1U7NU66_9DEIO</name>
<sequence length="149" mass="16496">MPLAFLLATAWAAPTVQYAELKKVNGTSQTATLTLDYLDFFVLDDGNIKQVMKLGGYRTPDEASDANPSGIYISNTNPQLRLLKTNSKTKFYLVCLADSDPGQFRSVELKTFVASWQGDTPKGCWPFAQTVQLELDGSRIVSVTEVYYP</sequence>
<dbReference type="AlphaFoldDB" id="A0A1U7NU66"/>
<dbReference type="Proteomes" id="UP000186607">
    <property type="component" value="Unassembled WGS sequence"/>
</dbReference>
<evidence type="ECO:0000313" key="1">
    <source>
        <dbReference type="EMBL" id="OLV16462.1"/>
    </source>
</evidence>
<accession>A0A1U7NU66</accession>
<comment type="caution">
    <text evidence="1">The sequence shown here is derived from an EMBL/GenBank/DDBJ whole genome shotgun (WGS) entry which is preliminary data.</text>
</comment>
<dbReference type="STRING" id="249408.BOO71_0011842"/>
<protein>
    <submittedName>
        <fullName evidence="1">Uncharacterized protein</fullName>
    </submittedName>
</protein>
<evidence type="ECO:0000313" key="2">
    <source>
        <dbReference type="Proteomes" id="UP000186607"/>
    </source>
</evidence>
<organism evidence="1 2">
    <name type="scientific">Deinococcus marmoris</name>
    <dbReference type="NCBI Taxonomy" id="249408"/>
    <lineage>
        <taxon>Bacteria</taxon>
        <taxon>Thermotogati</taxon>
        <taxon>Deinococcota</taxon>
        <taxon>Deinococci</taxon>
        <taxon>Deinococcales</taxon>
        <taxon>Deinococcaceae</taxon>
        <taxon>Deinococcus</taxon>
    </lineage>
</organism>
<gene>
    <name evidence="1" type="ORF">BOO71_0011842</name>
</gene>